<dbReference type="EMBL" id="CP011859">
    <property type="protein sequence ID" value="AQY21999.1"/>
    <property type="molecule type" value="Genomic_DNA"/>
</dbReference>
<evidence type="ECO:0000313" key="2">
    <source>
        <dbReference type="EMBL" id="AQY21999.1"/>
    </source>
</evidence>
<dbReference type="InterPro" id="IPR008969">
    <property type="entry name" value="CarboxyPept-like_regulatory"/>
</dbReference>
<gene>
    <name evidence="2" type="ORF">AB406_1050</name>
</gene>
<feature type="chain" id="PRO_5013091462" description="Carboxypeptidase-like regulatory domain-containing protein" evidence="1">
    <location>
        <begin position="19"/>
        <end position="283"/>
    </location>
</feature>
<organism evidence="2 3">
    <name type="scientific">Riemerella anatipestifer</name>
    <name type="common">Moraxella anatipestifer</name>
    <dbReference type="NCBI Taxonomy" id="34085"/>
    <lineage>
        <taxon>Bacteria</taxon>
        <taxon>Pseudomonadati</taxon>
        <taxon>Bacteroidota</taxon>
        <taxon>Flavobacteriia</taxon>
        <taxon>Flavobacteriales</taxon>
        <taxon>Weeksellaceae</taxon>
        <taxon>Riemerella</taxon>
    </lineage>
</organism>
<sequence length="283" mass="32099">MRKFWLLLMVLASNVYFSQTVTGNILSKDDGLPIRYAKIGVEDIEKGGFSDDKGFFLIDLTNVDRNANIKIEAAGFEPYKNTVADFIKSHTKVILAPKTTEIQEVLIASKKYITKNIGYHSKSRKIFLDYLSKDSKTLAQAEKEKPQAEIAVPIQVKHKSKITKINLNLAQFNVNKAIPARFIIYSELDGKPHHILNKEDLIFEISSENLKDNTFSLEVSDKNIWFSGKIFVGFQPLDRNFTGSFSISAGLFGRSFMRSFVEKWRKLPASIVPAINLEIKTEK</sequence>
<evidence type="ECO:0000313" key="3">
    <source>
        <dbReference type="Proteomes" id="UP000189883"/>
    </source>
</evidence>
<protein>
    <recommendedName>
        <fullName evidence="4">Carboxypeptidase-like regulatory domain-containing protein</fullName>
    </recommendedName>
</protein>
<accession>A0A1S7DSA4</accession>
<reference evidence="2 3" key="1">
    <citation type="submission" date="2015-06" db="EMBL/GenBank/DDBJ databases">
        <title>R. anatipestifer strain HXb2 is the most virulent strain so far, and the genome sequence would help us uncover the pathogenesis.</title>
        <authorList>
            <person name="Hu Q."/>
            <person name="Qi J."/>
            <person name="Bo H."/>
            <person name="Liu G."/>
            <person name="Tao M."/>
            <person name="Ding Y."/>
            <person name="Xue Y."/>
        </authorList>
    </citation>
    <scope>NUCLEOTIDE SEQUENCE [LARGE SCALE GENOMIC DNA]</scope>
    <source>
        <strain evidence="2 3">HXb2</strain>
    </source>
</reference>
<evidence type="ECO:0000256" key="1">
    <source>
        <dbReference type="SAM" id="SignalP"/>
    </source>
</evidence>
<name>A0A1S7DSA4_RIEAN</name>
<dbReference type="RefSeq" id="WP_252563524.1">
    <property type="nucleotide sequence ID" value="NZ_CP011859.1"/>
</dbReference>
<dbReference type="AlphaFoldDB" id="A0A1S7DSA4"/>
<keyword evidence="1" id="KW-0732">Signal</keyword>
<dbReference type="Pfam" id="PF13715">
    <property type="entry name" value="CarbopepD_reg_2"/>
    <property type="match status" value="1"/>
</dbReference>
<proteinExistence type="predicted"/>
<evidence type="ECO:0008006" key="4">
    <source>
        <dbReference type="Google" id="ProtNLM"/>
    </source>
</evidence>
<dbReference type="Proteomes" id="UP000189883">
    <property type="component" value="Chromosome"/>
</dbReference>
<feature type="signal peptide" evidence="1">
    <location>
        <begin position="1"/>
        <end position="18"/>
    </location>
</feature>
<dbReference type="SUPFAM" id="SSF49464">
    <property type="entry name" value="Carboxypeptidase regulatory domain-like"/>
    <property type="match status" value="1"/>
</dbReference>
<dbReference type="Gene3D" id="2.60.40.1120">
    <property type="entry name" value="Carboxypeptidase-like, regulatory domain"/>
    <property type="match status" value="1"/>
</dbReference>